<accession>A0A7E4VYY3</accession>
<organism evidence="1 2">
    <name type="scientific">Panagrellus redivivus</name>
    <name type="common">Microworm</name>
    <dbReference type="NCBI Taxonomy" id="6233"/>
    <lineage>
        <taxon>Eukaryota</taxon>
        <taxon>Metazoa</taxon>
        <taxon>Ecdysozoa</taxon>
        <taxon>Nematoda</taxon>
        <taxon>Chromadorea</taxon>
        <taxon>Rhabditida</taxon>
        <taxon>Tylenchina</taxon>
        <taxon>Panagrolaimomorpha</taxon>
        <taxon>Panagrolaimoidea</taxon>
        <taxon>Panagrolaimidae</taxon>
        <taxon>Panagrellus</taxon>
    </lineage>
</organism>
<proteinExistence type="predicted"/>
<dbReference type="AlphaFoldDB" id="A0A7E4VYY3"/>
<dbReference type="WBParaSite" id="Pan_g5090.t1">
    <property type="protein sequence ID" value="Pan_g5090.t1"/>
    <property type="gene ID" value="Pan_g5090"/>
</dbReference>
<sequence>MPSPPCNMLSLLSTMTRFKSKLLPSTEPKLSDLPICDRNITSVRQTEASPHKSTINCVTPFGETPWANIRFVSGRRLNETDLVKLEKLTVMAKKIQDHYNEQYIFLKLYDQYLQLDDDANLNGLCFKAPKDVVKMQKGMLKEERKLIWEFKKAKNKLGKKDYWANFGRKQRPQHELEIEYEKLINEFVKVVEDHTIQNELAAFMAVAFAFRCDDFFDTDEESDEEFELLI</sequence>
<evidence type="ECO:0000313" key="2">
    <source>
        <dbReference type="WBParaSite" id="Pan_g5090.t1"/>
    </source>
</evidence>
<evidence type="ECO:0000313" key="1">
    <source>
        <dbReference type="Proteomes" id="UP000492821"/>
    </source>
</evidence>
<reference evidence="1" key="1">
    <citation type="journal article" date="2013" name="Genetics">
        <title>The draft genome and transcriptome of Panagrellus redivivus are shaped by the harsh demands of a free-living lifestyle.</title>
        <authorList>
            <person name="Srinivasan J."/>
            <person name="Dillman A.R."/>
            <person name="Macchietto M.G."/>
            <person name="Heikkinen L."/>
            <person name="Lakso M."/>
            <person name="Fracchia K.M."/>
            <person name="Antoshechkin I."/>
            <person name="Mortazavi A."/>
            <person name="Wong G."/>
            <person name="Sternberg P.W."/>
        </authorList>
    </citation>
    <scope>NUCLEOTIDE SEQUENCE [LARGE SCALE GENOMIC DNA]</scope>
    <source>
        <strain evidence="1">MT8872</strain>
    </source>
</reference>
<keyword evidence="1" id="KW-1185">Reference proteome</keyword>
<reference evidence="2" key="2">
    <citation type="submission" date="2020-10" db="UniProtKB">
        <authorList>
            <consortium name="WormBaseParasite"/>
        </authorList>
    </citation>
    <scope>IDENTIFICATION</scope>
</reference>
<dbReference type="Proteomes" id="UP000492821">
    <property type="component" value="Unassembled WGS sequence"/>
</dbReference>
<protein>
    <submittedName>
        <fullName evidence="2">Ubiquitin-like domain-containing protein</fullName>
    </submittedName>
</protein>
<name>A0A7E4VYY3_PANRE</name>